<gene>
    <name evidence="2" type="ORF">UFOPK3495_00092</name>
    <name evidence="3" type="ORF">UFOPK4237_00958</name>
</gene>
<dbReference type="Pfam" id="PF10724">
    <property type="entry name" value="DUF2516"/>
    <property type="match status" value="1"/>
</dbReference>
<dbReference type="EMBL" id="CAFBMC010000003">
    <property type="protein sequence ID" value="CAB4887986.1"/>
    <property type="molecule type" value="Genomic_DNA"/>
</dbReference>
<keyword evidence="1" id="KW-1133">Transmembrane helix</keyword>
<keyword evidence="1" id="KW-0472">Membrane</keyword>
<feature type="transmembrane region" description="Helical" evidence="1">
    <location>
        <begin position="55"/>
        <end position="71"/>
    </location>
</feature>
<protein>
    <submittedName>
        <fullName evidence="3">Unannotated protein</fullName>
    </submittedName>
</protein>
<sequence length="105" mass="11741">MVLPISYLEVVFFQVQNIVILVLWVLFLGLKIYAFADCVRRPAQAFAAVGRQSKPLWLVLTGISALAGLIFQDPLGLLGIAGLVASLVYLFDVRPRIQEILNNRW</sequence>
<feature type="transmembrane region" description="Helical" evidence="1">
    <location>
        <begin position="12"/>
        <end position="34"/>
    </location>
</feature>
<organism evidence="3">
    <name type="scientific">freshwater metagenome</name>
    <dbReference type="NCBI Taxonomy" id="449393"/>
    <lineage>
        <taxon>unclassified sequences</taxon>
        <taxon>metagenomes</taxon>
        <taxon>ecological metagenomes</taxon>
    </lineage>
</organism>
<keyword evidence="1" id="KW-0812">Transmembrane</keyword>
<reference evidence="3" key="1">
    <citation type="submission" date="2020-05" db="EMBL/GenBank/DDBJ databases">
        <authorList>
            <person name="Chiriac C."/>
            <person name="Salcher M."/>
            <person name="Ghai R."/>
            <person name="Kavagutti S V."/>
        </authorList>
    </citation>
    <scope>NUCLEOTIDE SEQUENCE</scope>
</reference>
<evidence type="ECO:0000313" key="2">
    <source>
        <dbReference type="EMBL" id="CAB4887986.1"/>
    </source>
</evidence>
<evidence type="ECO:0000256" key="1">
    <source>
        <dbReference type="SAM" id="Phobius"/>
    </source>
</evidence>
<dbReference type="EMBL" id="CAFBPZ010000059">
    <property type="protein sequence ID" value="CAB5039245.1"/>
    <property type="molecule type" value="Genomic_DNA"/>
</dbReference>
<dbReference type="AlphaFoldDB" id="A0A6J7SDD2"/>
<proteinExistence type="predicted"/>
<feature type="transmembrane region" description="Helical" evidence="1">
    <location>
        <begin position="77"/>
        <end position="94"/>
    </location>
</feature>
<name>A0A6J7SDD2_9ZZZZ</name>
<evidence type="ECO:0000313" key="3">
    <source>
        <dbReference type="EMBL" id="CAB5039245.1"/>
    </source>
</evidence>
<dbReference type="InterPro" id="IPR019662">
    <property type="entry name" value="DUF2516"/>
</dbReference>
<accession>A0A6J7SDD2</accession>